<dbReference type="AlphaFoldDB" id="A0AAN8PWX9"/>
<organism evidence="2 3">
    <name type="scientific">Patella caerulea</name>
    <name type="common">Rayed Mediterranean limpet</name>
    <dbReference type="NCBI Taxonomy" id="87958"/>
    <lineage>
        <taxon>Eukaryota</taxon>
        <taxon>Metazoa</taxon>
        <taxon>Spiralia</taxon>
        <taxon>Lophotrochozoa</taxon>
        <taxon>Mollusca</taxon>
        <taxon>Gastropoda</taxon>
        <taxon>Patellogastropoda</taxon>
        <taxon>Patelloidea</taxon>
        <taxon>Patellidae</taxon>
        <taxon>Patella</taxon>
    </lineage>
</organism>
<evidence type="ECO:0000259" key="1">
    <source>
        <dbReference type="Pfam" id="PF03372"/>
    </source>
</evidence>
<keyword evidence="3" id="KW-1185">Reference proteome</keyword>
<evidence type="ECO:0000313" key="2">
    <source>
        <dbReference type="EMBL" id="KAK6186748.1"/>
    </source>
</evidence>
<dbReference type="PANTHER" id="PTHR31635">
    <property type="entry name" value="REVERSE TRANSCRIPTASE DOMAIN-CONTAINING PROTEIN-RELATED"/>
    <property type="match status" value="1"/>
</dbReference>
<gene>
    <name evidence="2" type="ORF">SNE40_006025</name>
</gene>
<dbReference type="InterPro" id="IPR005135">
    <property type="entry name" value="Endo/exonuclease/phosphatase"/>
</dbReference>
<reference evidence="2 3" key="1">
    <citation type="submission" date="2024-01" db="EMBL/GenBank/DDBJ databases">
        <title>The genome of the rayed Mediterranean limpet Patella caerulea (Linnaeus, 1758).</title>
        <authorList>
            <person name="Anh-Thu Weber A."/>
            <person name="Halstead-Nussloch G."/>
        </authorList>
    </citation>
    <scope>NUCLEOTIDE SEQUENCE [LARGE SCALE GENOMIC DNA]</scope>
    <source>
        <strain evidence="2">AATW-2023a</strain>
        <tissue evidence="2">Whole specimen</tissue>
    </source>
</reference>
<accession>A0AAN8PWX9</accession>
<dbReference type="CDD" id="cd09076">
    <property type="entry name" value="L1-EN"/>
    <property type="match status" value="1"/>
</dbReference>
<sequence length="464" mass="54410">MDSSGRIIKVDIFINDKNVSICSIYAPNNDKDRIVFFNDIPTYIDHNRLNIICGDFNDVVSPYLFRAKDMYTNKHSCAAFKSFINNNNLCDIYRHKHPDRAQFTRRAVSNNRRRMSRIDYILVSRQVKSNVVNVYITHTKLSDHSQVIITVDLGECERGPGVYIFNNNLLNDLVFCEKVYTIIKNESKLDLFNSEPLVWWDNLKFKIKSTARAYSKNTKRKERELYWDIQNKLTREYARIDRTNSTNYDTILELEARLEQIENDLCKGAILRSKVKHVVESDRNTSYFLSLEKQRQNNKCIKELINDNDDILNDTSSILYECSSFYSNLYAKDDDNLSAINDLSKGIHNNILPIDRDFCDKSITLDELSKTLKNLTKNKNPGLDSLTQEFYLKFWDLIGPLYLHVLNFIYVNQIMSRSMRKGMITLIYKDKGDRRNLKNYRPITLLNTDYKILSKCLSIRLKTT</sequence>
<dbReference type="Proteomes" id="UP001347796">
    <property type="component" value="Unassembled WGS sequence"/>
</dbReference>
<evidence type="ECO:0000313" key="3">
    <source>
        <dbReference type="Proteomes" id="UP001347796"/>
    </source>
</evidence>
<proteinExistence type="predicted"/>
<dbReference type="GO" id="GO:0003824">
    <property type="term" value="F:catalytic activity"/>
    <property type="evidence" value="ECO:0007669"/>
    <property type="project" value="InterPro"/>
</dbReference>
<dbReference type="InterPro" id="IPR036691">
    <property type="entry name" value="Endo/exonu/phosph_ase_sf"/>
</dbReference>
<comment type="caution">
    <text evidence="2">The sequence shown here is derived from an EMBL/GenBank/DDBJ whole genome shotgun (WGS) entry which is preliminary data.</text>
</comment>
<protein>
    <recommendedName>
        <fullName evidence="1">Endonuclease/exonuclease/phosphatase domain-containing protein</fullName>
    </recommendedName>
</protein>
<dbReference type="Gene3D" id="3.60.10.10">
    <property type="entry name" value="Endonuclease/exonuclease/phosphatase"/>
    <property type="match status" value="1"/>
</dbReference>
<dbReference type="PANTHER" id="PTHR31635:SF196">
    <property type="entry name" value="REVERSE TRANSCRIPTASE DOMAIN-CONTAINING PROTEIN-RELATED"/>
    <property type="match status" value="1"/>
</dbReference>
<dbReference type="EMBL" id="JAZGQO010000005">
    <property type="protein sequence ID" value="KAK6186748.1"/>
    <property type="molecule type" value="Genomic_DNA"/>
</dbReference>
<name>A0AAN8PWX9_PATCE</name>
<feature type="domain" description="Endonuclease/exonuclease/phosphatase" evidence="1">
    <location>
        <begin position="25"/>
        <end position="144"/>
    </location>
</feature>
<dbReference type="SUPFAM" id="SSF56219">
    <property type="entry name" value="DNase I-like"/>
    <property type="match status" value="1"/>
</dbReference>
<dbReference type="Pfam" id="PF03372">
    <property type="entry name" value="Exo_endo_phos"/>
    <property type="match status" value="1"/>
</dbReference>